<evidence type="ECO:0000313" key="2">
    <source>
        <dbReference type="Proteomes" id="UP000030748"/>
    </source>
</evidence>
<dbReference type="Proteomes" id="UP000030748">
    <property type="component" value="Unassembled WGS sequence"/>
</dbReference>
<dbReference type="eggNOG" id="ENOG502SPT5">
    <property type="taxonomic scope" value="Eukaryota"/>
</dbReference>
<name>A0A022RND5_ERYGU</name>
<gene>
    <name evidence="1" type="ORF">MIMGU_mgv1a020098mg</name>
</gene>
<accession>A0A022RND5</accession>
<dbReference type="STRING" id="4155.A0A022RND5"/>
<dbReference type="PANTHER" id="PTHR33879">
    <property type="entry name" value="17.6 KDA CLASS II HEAT SHOCK PROTEIN-RELATED"/>
    <property type="match status" value="1"/>
</dbReference>
<dbReference type="AlphaFoldDB" id="A0A022RND5"/>
<keyword evidence="2" id="KW-1185">Reference proteome</keyword>
<protein>
    <recommendedName>
        <fullName evidence="3">SHSP domain-containing protein</fullName>
    </recommendedName>
</protein>
<dbReference type="OrthoDB" id="1922291at2759"/>
<reference evidence="1 2" key="1">
    <citation type="journal article" date="2013" name="Proc. Natl. Acad. Sci. U.S.A.">
        <title>Fine-scale variation in meiotic recombination in Mimulus inferred from population shotgun sequencing.</title>
        <authorList>
            <person name="Hellsten U."/>
            <person name="Wright K.M."/>
            <person name="Jenkins J."/>
            <person name="Shu S."/>
            <person name="Yuan Y."/>
            <person name="Wessler S.R."/>
            <person name="Schmutz J."/>
            <person name="Willis J.H."/>
            <person name="Rokhsar D.S."/>
        </authorList>
    </citation>
    <scope>NUCLEOTIDE SEQUENCE [LARGE SCALE GENOMIC DNA]</scope>
    <source>
        <strain evidence="2">cv. DUN x IM62</strain>
    </source>
</reference>
<dbReference type="EMBL" id="KI630320">
    <property type="protein sequence ID" value="EYU41476.1"/>
    <property type="molecule type" value="Genomic_DNA"/>
</dbReference>
<sequence>MASNKRNVNNESSRTERNYAHKKLRKLPHVFSKVLELPFGSDADVAVEEGPEFFRFSAEIEVDADDDDDVAAVGDDMRAHAVEIHPGVVKIVVRNNSQNKIKGGGGGGDESKMELLLDKLEVDTWRFRLPSSSRPELATAVFVDGELSVTVPKGGPRRGVVEGAEIWGCGISKLVLAQ</sequence>
<evidence type="ECO:0008006" key="3">
    <source>
        <dbReference type="Google" id="ProtNLM"/>
    </source>
</evidence>
<dbReference type="KEGG" id="egt:105953316"/>
<proteinExistence type="predicted"/>
<evidence type="ECO:0000313" key="1">
    <source>
        <dbReference type="EMBL" id="EYU41476.1"/>
    </source>
</evidence>
<dbReference type="OMA" id="HEAPNCF"/>
<dbReference type="PhylomeDB" id="A0A022RND5"/>
<dbReference type="CDD" id="cd06464">
    <property type="entry name" value="ACD_sHsps-like"/>
    <property type="match status" value="1"/>
</dbReference>
<organism evidence="1 2">
    <name type="scientific">Erythranthe guttata</name>
    <name type="common">Yellow monkey flower</name>
    <name type="synonym">Mimulus guttatus</name>
    <dbReference type="NCBI Taxonomy" id="4155"/>
    <lineage>
        <taxon>Eukaryota</taxon>
        <taxon>Viridiplantae</taxon>
        <taxon>Streptophyta</taxon>
        <taxon>Embryophyta</taxon>
        <taxon>Tracheophyta</taxon>
        <taxon>Spermatophyta</taxon>
        <taxon>Magnoliopsida</taxon>
        <taxon>eudicotyledons</taxon>
        <taxon>Gunneridae</taxon>
        <taxon>Pentapetalae</taxon>
        <taxon>asterids</taxon>
        <taxon>lamiids</taxon>
        <taxon>Lamiales</taxon>
        <taxon>Phrymaceae</taxon>
        <taxon>Erythranthe</taxon>
    </lineage>
</organism>
<dbReference type="PANTHER" id="PTHR33879:SF11">
    <property type="entry name" value="SHSP DOMAIN-CONTAINING PROTEIN"/>
    <property type="match status" value="1"/>
</dbReference>